<name>A0A8S0YTT6_ARCPL</name>
<dbReference type="GO" id="GO:0003964">
    <property type="term" value="F:RNA-directed DNA polymerase activity"/>
    <property type="evidence" value="ECO:0007669"/>
    <property type="project" value="UniProtKB-EC"/>
</dbReference>
<sequence length="275" mass="31986">MIVNTGKQTSPQCIEISSDEDTLTTISRSKSRYSIPSVGSETLTASERVDSSSIASIHSDVNTDTSGIPILKEAIDTKPNQILIYTWFKNELSVKDLSRDKQKVYEVHMPLNNPEIIKTYLKEYIKPKIKYVIYFEDIRHREQFANIITTLFKKDTIKIFECTERVIYVEDENEQREIVLKYHIGKTCHRGIKETTAHLKRTYYWNNLEQTVASIINSCEICKQMKYDRKPIEPELQLTQTQTKPFQEIFMDIFSIEGTYFLTIIDVFSKLGQAL</sequence>
<proteinExistence type="predicted"/>
<dbReference type="InterPro" id="IPR041588">
    <property type="entry name" value="Integrase_H2C2"/>
</dbReference>
<evidence type="ECO:0000259" key="2">
    <source>
        <dbReference type="Pfam" id="PF17921"/>
    </source>
</evidence>
<comment type="caution">
    <text evidence="3">The sequence shown here is derived from an EMBL/GenBank/DDBJ whole genome shotgun (WGS) entry which is preliminary data.</text>
</comment>
<dbReference type="PANTHER" id="PTHR37984:SF5">
    <property type="entry name" value="PROTEIN NYNRIN-LIKE"/>
    <property type="match status" value="1"/>
</dbReference>
<dbReference type="Gene3D" id="1.10.340.70">
    <property type="match status" value="1"/>
</dbReference>
<reference evidence="3 4" key="1">
    <citation type="submission" date="2020-04" db="EMBL/GenBank/DDBJ databases">
        <authorList>
            <person name="Wallbank WR R."/>
            <person name="Pardo Diaz C."/>
            <person name="Kozak K."/>
            <person name="Martin S."/>
            <person name="Jiggins C."/>
            <person name="Moest M."/>
            <person name="Warren A I."/>
            <person name="Byers J.R.P. K."/>
            <person name="Montejo-Kovacevich G."/>
            <person name="Yen C E."/>
        </authorList>
    </citation>
    <scope>NUCLEOTIDE SEQUENCE [LARGE SCALE GENOMIC DNA]</scope>
</reference>
<dbReference type="EC" id="2.7.7.49" evidence="1"/>
<evidence type="ECO:0000256" key="1">
    <source>
        <dbReference type="ARBA" id="ARBA00012493"/>
    </source>
</evidence>
<evidence type="ECO:0000313" key="3">
    <source>
        <dbReference type="EMBL" id="CAB3221878.1"/>
    </source>
</evidence>
<dbReference type="AlphaFoldDB" id="A0A8S0YTT6"/>
<dbReference type="PANTHER" id="PTHR37984">
    <property type="entry name" value="PROTEIN CBG26694"/>
    <property type="match status" value="1"/>
</dbReference>
<evidence type="ECO:0000313" key="4">
    <source>
        <dbReference type="Proteomes" id="UP000494256"/>
    </source>
</evidence>
<dbReference type="OrthoDB" id="118105at2759"/>
<accession>A0A8S0YTT6</accession>
<gene>
    <name evidence="3" type="ORF">APLA_LOCUS1036</name>
</gene>
<dbReference type="Proteomes" id="UP000494256">
    <property type="component" value="Unassembled WGS sequence"/>
</dbReference>
<organism evidence="3 4">
    <name type="scientific">Arctia plantaginis</name>
    <name type="common">Wood tiger moth</name>
    <name type="synonym">Phalaena plantaginis</name>
    <dbReference type="NCBI Taxonomy" id="874455"/>
    <lineage>
        <taxon>Eukaryota</taxon>
        <taxon>Metazoa</taxon>
        <taxon>Ecdysozoa</taxon>
        <taxon>Arthropoda</taxon>
        <taxon>Hexapoda</taxon>
        <taxon>Insecta</taxon>
        <taxon>Pterygota</taxon>
        <taxon>Neoptera</taxon>
        <taxon>Endopterygota</taxon>
        <taxon>Lepidoptera</taxon>
        <taxon>Glossata</taxon>
        <taxon>Ditrysia</taxon>
        <taxon>Noctuoidea</taxon>
        <taxon>Erebidae</taxon>
        <taxon>Arctiinae</taxon>
        <taxon>Arctia</taxon>
    </lineage>
</organism>
<dbReference type="InterPro" id="IPR050951">
    <property type="entry name" value="Retrovirus_Pol_polyprotein"/>
</dbReference>
<dbReference type="Pfam" id="PF17921">
    <property type="entry name" value="Integrase_H2C2"/>
    <property type="match status" value="1"/>
</dbReference>
<protein>
    <recommendedName>
        <fullName evidence="1">RNA-directed DNA polymerase</fullName>
        <ecNumber evidence="1">2.7.7.49</ecNumber>
    </recommendedName>
</protein>
<dbReference type="EMBL" id="CADEBD010000051">
    <property type="protein sequence ID" value="CAB3221878.1"/>
    <property type="molecule type" value="Genomic_DNA"/>
</dbReference>
<feature type="domain" description="Integrase zinc-binding" evidence="2">
    <location>
        <begin position="172"/>
        <end position="227"/>
    </location>
</feature>